<dbReference type="RefSeq" id="WP_203944676.1">
    <property type="nucleotide sequence ID" value="NZ_BOOR01000017.1"/>
</dbReference>
<dbReference type="AlphaFoldDB" id="A0A8J3XYJ0"/>
<dbReference type="InterPro" id="IPR016162">
    <property type="entry name" value="Ald_DH_N"/>
</dbReference>
<dbReference type="Gene3D" id="3.40.309.10">
    <property type="entry name" value="Aldehyde Dehydrogenase, Chain A, domain 2"/>
    <property type="match status" value="1"/>
</dbReference>
<dbReference type="Proteomes" id="UP000605992">
    <property type="component" value="Unassembled WGS sequence"/>
</dbReference>
<dbReference type="FunFam" id="3.40.605.10:FF:000007">
    <property type="entry name" value="NAD/NADP-dependent betaine aldehyde dehydrogenase"/>
    <property type="match status" value="1"/>
</dbReference>
<dbReference type="FunFam" id="3.40.309.10:FF:000012">
    <property type="entry name" value="Betaine aldehyde dehydrogenase"/>
    <property type="match status" value="1"/>
</dbReference>
<dbReference type="Pfam" id="PF00171">
    <property type="entry name" value="Aldedh"/>
    <property type="match status" value="1"/>
</dbReference>
<dbReference type="InterPro" id="IPR016160">
    <property type="entry name" value="Ald_DH_CS_CYS"/>
</dbReference>
<evidence type="ECO:0000256" key="1">
    <source>
        <dbReference type="ARBA" id="ARBA00009986"/>
    </source>
</evidence>
<dbReference type="InterPro" id="IPR015590">
    <property type="entry name" value="Aldehyde_DH_dom"/>
</dbReference>
<gene>
    <name evidence="4" type="ORF">Pth03_28420</name>
</gene>
<evidence type="ECO:0000256" key="2">
    <source>
        <dbReference type="ARBA" id="ARBA00023002"/>
    </source>
</evidence>
<dbReference type="GO" id="GO:0016620">
    <property type="term" value="F:oxidoreductase activity, acting on the aldehyde or oxo group of donors, NAD or NADP as acceptor"/>
    <property type="evidence" value="ECO:0007669"/>
    <property type="project" value="InterPro"/>
</dbReference>
<comment type="caution">
    <text evidence="4">The sequence shown here is derived from an EMBL/GenBank/DDBJ whole genome shotgun (WGS) entry which is preliminary data.</text>
</comment>
<sequence>MTKRYGQWIGGAEVEPASGEYLICREPGRPDVVCETPAGSRDDVDTAVAAAKAAWDGWRARKPIERGRVLAAIAARLRAESAYLAALEAAQAGKPPGLAPLEIEAAATYFEFYAGLVNHPDGEVIDLGPGMHAYTVREPFGVVAIITPWNAPLNQACRGIAPALAVGNTVVAKPSEFTSATTLELARIATQAGLPDGVLNVLTGDAESVGAPLVEHPDVRKVAFTGSVTAGRAIGRVAAERIIPVTLELGGKGPNIIFADADLAAAVRGSIPAFLANAGQICSAGTRLLVHEDVHDQVVNALVAGLATVEPGVAYGSITTEAQFAKVQSYLRIAEEEGAKLTTGGTVLDRPGWYIAPTVFTEVTNDMRIAREEIFGPVLSVIRFADEDEAVAIANDTPYGLSAGLWTRDLSRAHRVAARLEAGQVYVNEWQHGLVEGPFGGYKQSGVGREKGAEALHHYTQTKFVSIRL</sequence>
<reference evidence="4" key="1">
    <citation type="submission" date="2021-01" db="EMBL/GenBank/DDBJ databases">
        <title>Whole genome shotgun sequence of Planotetraspora thailandica NBRC 104271.</title>
        <authorList>
            <person name="Komaki H."/>
            <person name="Tamura T."/>
        </authorList>
    </citation>
    <scope>NUCLEOTIDE SEQUENCE</scope>
    <source>
        <strain evidence="4">NBRC 104271</strain>
    </source>
</reference>
<evidence type="ECO:0000313" key="4">
    <source>
        <dbReference type="EMBL" id="GII54453.1"/>
    </source>
</evidence>
<dbReference type="FunFam" id="3.40.605.10:FF:000026">
    <property type="entry name" value="Aldehyde dehydrogenase, putative"/>
    <property type="match status" value="1"/>
</dbReference>
<dbReference type="InterPro" id="IPR016161">
    <property type="entry name" value="Ald_DH/histidinol_DH"/>
</dbReference>
<dbReference type="PANTHER" id="PTHR11699">
    <property type="entry name" value="ALDEHYDE DEHYDROGENASE-RELATED"/>
    <property type="match status" value="1"/>
</dbReference>
<dbReference type="InterPro" id="IPR016163">
    <property type="entry name" value="Ald_DH_C"/>
</dbReference>
<evidence type="ECO:0000313" key="5">
    <source>
        <dbReference type="Proteomes" id="UP000605992"/>
    </source>
</evidence>
<comment type="similarity">
    <text evidence="1">Belongs to the aldehyde dehydrogenase family.</text>
</comment>
<evidence type="ECO:0000259" key="3">
    <source>
        <dbReference type="Pfam" id="PF00171"/>
    </source>
</evidence>
<dbReference type="EMBL" id="BOOR01000017">
    <property type="protein sequence ID" value="GII54453.1"/>
    <property type="molecule type" value="Genomic_DNA"/>
</dbReference>
<organism evidence="4 5">
    <name type="scientific">Planotetraspora thailandica</name>
    <dbReference type="NCBI Taxonomy" id="487172"/>
    <lineage>
        <taxon>Bacteria</taxon>
        <taxon>Bacillati</taxon>
        <taxon>Actinomycetota</taxon>
        <taxon>Actinomycetes</taxon>
        <taxon>Streptosporangiales</taxon>
        <taxon>Streptosporangiaceae</taxon>
        <taxon>Planotetraspora</taxon>
    </lineage>
</organism>
<accession>A0A8J3XYJ0</accession>
<proteinExistence type="inferred from homology"/>
<keyword evidence="2" id="KW-0560">Oxidoreductase</keyword>
<dbReference type="SUPFAM" id="SSF53720">
    <property type="entry name" value="ALDH-like"/>
    <property type="match status" value="1"/>
</dbReference>
<dbReference type="Gene3D" id="3.40.605.10">
    <property type="entry name" value="Aldehyde Dehydrogenase, Chain A, domain 1"/>
    <property type="match status" value="1"/>
</dbReference>
<dbReference type="PROSITE" id="PS00070">
    <property type="entry name" value="ALDEHYDE_DEHYDR_CYS"/>
    <property type="match status" value="1"/>
</dbReference>
<feature type="domain" description="Aldehyde dehydrogenase" evidence="3">
    <location>
        <begin position="20"/>
        <end position="465"/>
    </location>
</feature>
<protein>
    <submittedName>
        <fullName evidence="4">Aldehyde dehydrogenase</fullName>
    </submittedName>
</protein>
<name>A0A8J3XYJ0_9ACTN</name>
<keyword evidence="5" id="KW-1185">Reference proteome</keyword>